<evidence type="ECO:0000256" key="8">
    <source>
        <dbReference type="ARBA" id="ARBA00040914"/>
    </source>
</evidence>
<feature type="transmembrane region" description="Helical" evidence="9">
    <location>
        <begin position="250"/>
        <end position="272"/>
    </location>
</feature>
<feature type="transmembrane region" description="Helical" evidence="9">
    <location>
        <begin position="162"/>
        <end position="179"/>
    </location>
</feature>
<name>A0A6J7GMX2_9ZZZZ</name>
<dbReference type="CDD" id="cd06173">
    <property type="entry name" value="MFS_MefA_like"/>
    <property type="match status" value="1"/>
</dbReference>
<evidence type="ECO:0000256" key="1">
    <source>
        <dbReference type="ARBA" id="ARBA00004651"/>
    </source>
</evidence>
<evidence type="ECO:0000256" key="3">
    <source>
        <dbReference type="ARBA" id="ARBA00022475"/>
    </source>
</evidence>
<feature type="transmembrane region" description="Helical" evidence="9">
    <location>
        <begin position="338"/>
        <end position="357"/>
    </location>
</feature>
<feature type="domain" description="Major facilitator superfamily (MFS) profile" evidence="10">
    <location>
        <begin position="1"/>
        <end position="392"/>
    </location>
</feature>
<proteinExistence type="inferred from homology"/>
<organism evidence="11">
    <name type="scientific">freshwater metagenome</name>
    <dbReference type="NCBI Taxonomy" id="449393"/>
    <lineage>
        <taxon>unclassified sequences</taxon>
        <taxon>metagenomes</taxon>
        <taxon>ecological metagenomes</taxon>
    </lineage>
</organism>
<feature type="transmembrane region" description="Helical" evidence="9">
    <location>
        <begin position="86"/>
        <end position="104"/>
    </location>
</feature>
<feature type="transmembrane region" description="Helical" evidence="9">
    <location>
        <begin position="304"/>
        <end position="326"/>
    </location>
</feature>
<dbReference type="Pfam" id="PF07690">
    <property type="entry name" value="MFS_1"/>
    <property type="match status" value="2"/>
</dbReference>
<dbReference type="InterPro" id="IPR036259">
    <property type="entry name" value="MFS_trans_sf"/>
</dbReference>
<dbReference type="InterPro" id="IPR005829">
    <property type="entry name" value="Sugar_transporter_CS"/>
</dbReference>
<reference evidence="11" key="1">
    <citation type="submission" date="2020-05" db="EMBL/GenBank/DDBJ databases">
        <authorList>
            <person name="Chiriac C."/>
            <person name="Salcher M."/>
            <person name="Ghai R."/>
            <person name="Kavagutti S V."/>
        </authorList>
    </citation>
    <scope>NUCLEOTIDE SEQUENCE</scope>
</reference>
<feature type="transmembrane region" description="Helical" evidence="9">
    <location>
        <begin position="7"/>
        <end position="26"/>
    </location>
</feature>
<evidence type="ECO:0000256" key="5">
    <source>
        <dbReference type="ARBA" id="ARBA00022989"/>
    </source>
</evidence>
<dbReference type="PROSITE" id="PS00216">
    <property type="entry name" value="SUGAR_TRANSPORT_1"/>
    <property type="match status" value="1"/>
</dbReference>
<sequence>MLLEVSSVFEAIAGGMTYIIVPWLILDLTGSPLIAGLVTASKGVIAFVIFPLAGTFVDRIGRRRVAITSDILAAVTAMAFPLVTAAFGPSVGVAIVVTVLGAMFEPPGFTARKSLVANTAEASNMTLERANGIHESIRGLGLIGGPAVGALALAAIGPQNAYWVVGIGFTLSFLAISFVRITHVVGGESDVDVPLQSFFRDTIDGIKALVRDRALLVLITFWVVLDMVYLPSEEIVLPVYFEGKGDPLGLGIIVSAMLLGVVVGSLFFEFLARRWSLPVIIRVSVLTCCTVMLTMALFPPVWLFAIIGFAMGLSWGPMNPVLSLLIQRRFPASIQGRVFGVQLAIFSAAPAIALPFVGALVEAFGAQPVYFVLVVSTFVLALAVVFLPVLNDFGRSSTVPMKVRPMKVKPMKVKTSKAEPR</sequence>
<evidence type="ECO:0000256" key="7">
    <source>
        <dbReference type="ARBA" id="ARBA00038075"/>
    </source>
</evidence>
<evidence type="ECO:0000259" key="10">
    <source>
        <dbReference type="PROSITE" id="PS50850"/>
    </source>
</evidence>
<dbReference type="InterPro" id="IPR020846">
    <property type="entry name" value="MFS_dom"/>
</dbReference>
<feature type="transmembrane region" description="Helical" evidence="9">
    <location>
        <begin position="369"/>
        <end position="390"/>
    </location>
</feature>
<dbReference type="PROSITE" id="PS50850">
    <property type="entry name" value="MFS"/>
    <property type="match status" value="1"/>
</dbReference>
<dbReference type="InterPro" id="IPR011701">
    <property type="entry name" value="MFS"/>
</dbReference>
<feature type="transmembrane region" description="Helical" evidence="9">
    <location>
        <begin position="137"/>
        <end position="156"/>
    </location>
</feature>
<evidence type="ECO:0000256" key="6">
    <source>
        <dbReference type="ARBA" id="ARBA00023136"/>
    </source>
</evidence>
<evidence type="ECO:0000313" key="11">
    <source>
        <dbReference type="EMBL" id="CAB4908376.1"/>
    </source>
</evidence>
<dbReference type="Gene3D" id="1.20.1250.20">
    <property type="entry name" value="MFS general substrate transporter like domains"/>
    <property type="match status" value="1"/>
</dbReference>
<keyword evidence="2" id="KW-0813">Transport</keyword>
<protein>
    <recommendedName>
        <fullName evidence="8">Multidrug efflux pump Tap</fullName>
    </recommendedName>
</protein>
<dbReference type="PANTHER" id="PTHR23513">
    <property type="entry name" value="INTEGRAL MEMBRANE EFFLUX PROTEIN-RELATED"/>
    <property type="match status" value="1"/>
</dbReference>
<dbReference type="GO" id="GO:0022857">
    <property type="term" value="F:transmembrane transporter activity"/>
    <property type="evidence" value="ECO:0007669"/>
    <property type="project" value="InterPro"/>
</dbReference>
<keyword evidence="5 9" id="KW-1133">Transmembrane helix</keyword>
<comment type="similarity">
    <text evidence="7">Belongs to the major facilitator superfamily. Drug:H(+) antiporter-3 (DHA3) (TC 2.A.1.21) family.</text>
</comment>
<keyword evidence="4 9" id="KW-0812">Transmembrane</keyword>
<dbReference type="AlphaFoldDB" id="A0A6J7GMX2"/>
<gene>
    <name evidence="11" type="ORF">UFOPK3516_01333</name>
</gene>
<dbReference type="SUPFAM" id="SSF103473">
    <property type="entry name" value="MFS general substrate transporter"/>
    <property type="match status" value="1"/>
</dbReference>
<evidence type="ECO:0000256" key="9">
    <source>
        <dbReference type="SAM" id="Phobius"/>
    </source>
</evidence>
<accession>A0A6J7GMX2</accession>
<keyword evidence="3" id="KW-1003">Cell membrane</keyword>
<feature type="transmembrane region" description="Helical" evidence="9">
    <location>
        <begin position="279"/>
        <end position="298"/>
    </location>
</feature>
<evidence type="ECO:0000256" key="2">
    <source>
        <dbReference type="ARBA" id="ARBA00022448"/>
    </source>
</evidence>
<dbReference type="GO" id="GO:0005886">
    <property type="term" value="C:plasma membrane"/>
    <property type="evidence" value="ECO:0007669"/>
    <property type="project" value="UniProtKB-SubCell"/>
</dbReference>
<comment type="subcellular location">
    <subcellularLocation>
        <location evidence="1">Cell membrane</location>
        <topology evidence="1">Multi-pass membrane protein</topology>
    </subcellularLocation>
</comment>
<feature type="transmembrane region" description="Helical" evidence="9">
    <location>
        <begin position="32"/>
        <end position="53"/>
    </location>
</feature>
<dbReference type="EMBL" id="CAFBMB010000135">
    <property type="protein sequence ID" value="CAB4908376.1"/>
    <property type="molecule type" value="Genomic_DNA"/>
</dbReference>
<dbReference type="PANTHER" id="PTHR23513:SF9">
    <property type="entry name" value="ENTEROBACTIN EXPORTER ENTS"/>
    <property type="match status" value="1"/>
</dbReference>
<evidence type="ECO:0000256" key="4">
    <source>
        <dbReference type="ARBA" id="ARBA00022692"/>
    </source>
</evidence>
<keyword evidence="6 9" id="KW-0472">Membrane</keyword>